<reference evidence="2" key="1">
    <citation type="journal article" date="2023" name="G3 (Bethesda)">
        <title>Genome assembly and association tests identify interacting loci associated with vigor, precocity, and sex in interspecific pistachio rootstocks.</title>
        <authorList>
            <person name="Palmer W."/>
            <person name="Jacygrad E."/>
            <person name="Sagayaradj S."/>
            <person name="Cavanaugh K."/>
            <person name="Han R."/>
            <person name="Bertier L."/>
            <person name="Beede B."/>
            <person name="Kafkas S."/>
            <person name="Golino D."/>
            <person name="Preece J."/>
            <person name="Michelmore R."/>
        </authorList>
    </citation>
    <scope>NUCLEOTIDE SEQUENCE [LARGE SCALE GENOMIC DNA]</scope>
</reference>
<evidence type="ECO:0000313" key="1">
    <source>
        <dbReference type="EMBL" id="KAJ0085847.1"/>
    </source>
</evidence>
<organism evidence="1 2">
    <name type="scientific">Pistacia atlantica</name>
    <dbReference type="NCBI Taxonomy" id="434234"/>
    <lineage>
        <taxon>Eukaryota</taxon>
        <taxon>Viridiplantae</taxon>
        <taxon>Streptophyta</taxon>
        <taxon>Embryophyta</taxon>
        <taxon>Tracheophyta</taxon>
        <taxon>Spermatophyta</taxon>
        <taxon>Magnoliopsida</taxon>
        <taxon>eudicotyledons</taxon>
        <taxon>Gunneridae</taxon>
        <taxon>Pentapetalae</taxon>
        <taxon>rosids</taxon>
        <taxon>malvids</taxon>
        <taxon>Sapindales</taxon>
        <taxon>Anacardiaceae</taxon>
        <taxon>Pistacia</taxon>
    </lineage>
</organism>
<evidence type="ECO:0000313" key="2">
    <source>
        <dbReference type="Proteomes" id="UP001164250"/>
    </source>
</evidence>
<proteinExistence type="predicted"/>
<name>A0ACC1AFM5_9ROSI</name>
<dbReference type="EMBL" id="CM047906">
    <property type="protein sequence ID" value="KAJ0085847.1"/>
    <property type="molecule type" value="Genomic_DNA"/>
</dbReference>
<dbReference type="Proteomes" id="UP001164250">
    <property type="component" value="Chromosome 10"/>
</dbReference>
<sequence length="35" mass="4046">MVGDRHKKYRLEDDTRTIQEICWAVIVGIRAPSST</sequence>
<gene>
    <name evidence="1" type="ORF">Patl1_07607</name>
</gene>
<comment type="caution">
    <text evidence="1">The sequence shown here is derived from an EMBL/GenBank/DDBJ whole genome shotgun (WGS) entry which is preliminary data.</text>
</comment>
<protein>
    <submittedName>
        <fullName evidence="1">Uncharacterized protein</fullName>
    </submittedName>
</protein>
<accession>A0ACC1AFM5</accession>
<keyword evidence="2" id="KW-1185">Reference proteome</keyword>